<proteinExistence type="predicted"/>
<evidence type="ECO:0000256" key="1">
    <source>
        <dbReference type="SAM" id="MobiDB-lite"/>
    </source>
</evidence>
<accession>A0A6J4SW98</accession>
<sequence>APARALRGPRRPGAAGLRGVPRCAPARGRARVRRVPAGAAVAARSALPGVRPARA</sequence>
<evidence type="ECO:0000313" key="2">
    <source>
        <dbReference type="EMBL" id="CAA9506785.1"/>
    </source>
</evidence>
<feature type="non-terminal residue" evidence="2">
    <location>
        <position position="1"/>
    </location>
</feature>
<gene>
    <name evidence="2" type="ORF">AVDCRST_MAG30-2240</name>
</gene>
<reference evidence="2" key="1">
    <citation type="submission" date="2020-02" db="EMBL/GenBank/DDBJ databases">
        <authorList>
            <person name="Meier V. D."/>
        </authorList>
    </citation>
    <scope>NUCLEOTIDE SEQUENCE</scope>
    <source>
        <strain evidence="2">AVDCRST_MAG30</strain>
    </source>
</reference>
<dbReference type="EMBL" id="CADCVS010000294">
    <property type="protein sequence ID" value="CAA9506785.1"/>
    <property type="molecule type" value="Genomic_DNA"/>
</dbReference>
<dbReference type="AlphaFoldDB" id="A0A6J4SW98"/>
<feature type="region of interest" description="Disordered" evidence="1">
    <location>
        <begin position="1"/>
        <end position="21"/>
    </location>
</feature>
<feature type="non-terminal residue" evidence="2">
    <location>
        <position position="55"/>
    </location>
</feature>
<organism evidence="2">
    <name type="scientific">uncultured Solirubrobacteraceae bacterium</name>
    <dbReference type="NCBI Taxonomy" id="1162706"/>
    <lineage>
        <taxon>Bacteria</taxon>
        <taxon>Bacillati</taxon>
        <taxon>Actinomycetota</taxon>
        <taxon>Thermoleophilia</taxon>
        <taxon>Solirubrobacterales</taxon>
        <taxon>Solirubrobacteraceae</taxon>
        <taxon>environmental samples</taxon>
    </lineage>
</organism>
<protein>
    <submittedName>
        <fullName evidence="2">Uncharacterized protein</fullName>
    </submittedName>
</protein>
<name>A0A6J4SW98_9ACTN</name>